<dbReference type="Proteomes" id="UP001596956">
    <property type="component" value="Unassembled WGS sequence"/>
</dbReference>
<evidence type="ECO:0000313" key="4">
    <source>
        <dbReference type="Proteomes" id="UP001596956"/>
    </source>
</evidence>
<feature type="domain" description="ABM" evidence="2">
    <location>
        <begin position="74"/>
        <end position="165"/>
    </location>
</feature>
<gene>
    <name evidence="3" type="ORF">ACFQZU_17920</name>
</gene>
<evidence type="ECO:0000313" key="3">
    <source>
        <dbReference type="EMBL" id="MFD0803186.1"/>
    </source>
</evidence>
<dbReference type="InterPro" id="IPR007138">
    <property type="entry name" value="ABM_dom"/>
</dbReference>
<dbReference type="Gene3D" id="3.30.70.100">
    <property type="match status" value="1"/>
</dbReference>
<dbReference type="Pfam" id="PF03992">
    <property type="entry name" value="ABM"/>
    <property type="match status" value="1"/>
</dbReference>
<dbReference type="GO" id="GO:0004497">
    <property type="term" value="F:monooxygenase activity"/>
    <property type="evidence" value="ECO:0007669"/>
    <property type="project" value="UniProtKB-KW"/>
</dbReference>
<organism evidence="3 4">
    <name type="scientific">Streptomonospora algeriensis</name>
    <dbReference type="NCBI Taxonomy" id="995084"/>
    <lineage>
        <taxon>Bacteria</taxon>
        <taxon>Bacillati</taxon>
        <taxon>Actinomycetota</taxon>
        <taxon>Actinomycetes</taxon>
        <taxon>Streptosporangiales</taxon>
        <taxon>Nocardiopsidaceae</taxon>
        <taxon>Streptomonospora</taxon>
    </lineage>
</organism>
<accession>A0ABW3BIL7</accession>
<feature type="compositionally biased region" description="Acidic residues" evidence="1">
    <location>
        <begin position="34"/>
        <end position="54"/>
    </location>
</feature>
<evidence type="ECO:0000256" key="1">
    <source>
        <dbReference type="SAM" id="MobiDB-lite"/>
    </source>
</evidence>
<dbReference type="InterPro" id="IPR011008">
    <property type="entry name" value="Dimeric_a/b-barrel"/>
</dbReference>
<evidence type="ECO:0000259" key="2">
    <source>
        <dbReference type="PROSITE" id="PS51725"/>
    </source>
</evidence>
<keyword evidence="4" id="KW-1185">Reference proteome</keyword>
<keyword evidence="3" id="KW-0560">Oxidoreductase</keyword>
<proteinExistence type="predicted"/>
<name>A0ABW3BIL7_9ACTN</name>
<dbReference type="EC" id="1.-.-.-" evidence="3"/>
<protein>
    <submittedName>
        <fullName evidence="3">Quinol monooxygenase</fullName>
        <ecNumber evidence="3">1.-.-.-</ecNumber>
    </submittedName>
</protein>
<feature type="compositionally biased region" description="Low complexity" evidence="1">
    <location>
        <begin position="59"/>
        <end position="68"/>
    </location>
</feature>
<feature type="region of interest" description="Disordered" evidence="1">
    <location>
        <begin position="1"/>
        <end position="68"/>
    </location>
</feature>
<sequence>SRARAGRGDERGDFADDDEEDAVWGRRRRRDRDDYDTDDDHGEYGDYGEYEYEEPEPRGGPAAQGPPARQQRLLGIITIYTLAEGRADAFDEAADEVVDEVARNEPDTLLFACHTVSSAPLQRIVYAIYRDELALEEHEQQPHVLEFGRRSSAAVVATNVIELSLSGASATDNLASMLMAR</sequence>
<comment type="caution">
    <text evidence="3">The sequence shown here is derived from an EMBL/GenBank/DDBJ whole genome shotgun (WGS) entry which is preliminary data.</text>
</comment>
<feature type="compositionally biased region" description="Basic and acidic residues" evidence="1">
    <location>
        <begin position="1"/>
        <end position="14"/>
    </location>
</feature>
<dbReference type="EMBL" id="JBHTHR010000768">
    <property type="protein sequence ID" value="MFD0803186.1"/>
    <property type="molecule type" value="Genomic_DNA"/>
</dbReference>
<feature type="non-terminal residue" evidence="3">
    <location>
        <position position="1"/>
    </location>
</feature>
<dbReference type="SUPFAM" id="SSF54909">
    <property type="entry name" value="Dimeric alpha+beta barrel"/>
    <property type="match status" value="1"/>
</dbReference>
<keyword evidence="3" id="KW-0503">Monooxygenase</keyword>
<reference evidence="4" key="1">
    <citation type="journal article" date="2019" name="Int. J. Syst. Evol. Microbiol.">
        <title>The Global Catalogue of Microorganisms (GCM) 10K type strain sequencing project: providing services to taxonomists for standard genome sequencing and annotation.</title>
        <authorList>
            <consortium name="The Broad Institute Genomics Platform"/>
            <consortium name="The Broad Institute Genome Sequencing Center for Infectious Disease"/>
            <person name="Wu L."/>
            <person name="Ma J."/>
        </authorList>
    </citation>
    <scope>NUCLEOTIDE SEQUENCE [LARGE SCALE GENOMIC DNA]</scope>
    <source>
        <strain evidence="4">CCUG 63369</strain>
    </source>
</reference>
<dbReference type="PROSITE" id="PS51725">
    <property type="entry name" value="ABM"/>
    <property type="match status" value="1"/>
</dbReference>